<dbReference type="Pfam" id="PF07669">
    <property type="entry name" value="Eco57I"/>
    <property type="match status" value="1"/>
</dbReference>
<feature type="domain" description="Type II methyltransferase M.TaqI-like" evidence="7">
    <location>
        <begin position="386"/>
        <end position="649"/>
    </location>
</feature>
<dbReference type="EMBL" id="CP096574">
    <property type="protein sequence ID" value="UPU38267.1"/>
    <property type="molecule type" value="Genomic_DNA"/>
</dbReference>
<evidence type="ECO:0000313" key="8">
    <source>
        <dbReference type="EMBL" id="UPU38267.1"/>
    </source>
</evidence>
<dbReference type="PANTHER" id="PTHR33841:SF1">
    <property type="entry name" value="DNA METHYLTRANSFERASE A"/>
    <property type="match status" value="1"/>
</dbReference>
<gene>
    <name evidence="8" type="primary">pglX</name>
    <name evidence="8" type="ORF">M1B72_07190</name>
</gene>
<dbReference type="GO" id="GO:0032259">
    <property type="term" value="P:methylation"/>
    <property type="evidence" value="ECO:0007669"/>
    <property type="project" value="UniProtKB-KW"/>
</dbReference>
<evidence type="ECO:0000256" key="2">
    <source>
        <dbReference type="ARBA" id="ARBA00022603"/>
    </source>
</evidence>
<feature type="region of interest" description="Disordered" evidence="6">
    <location>
        <begin position="1402"/>
        <end position="1436"/>
    </location>
</feature>
<accession>A0ABY4LJS7</accession>
<evidence type="ECO:0000256" key="6">
    <source>
        <dbReference type="SAM" id="MobiDB-lite"/>
    </source>
</evidence>
<keyword evidence="9" id="KW-1185">Reference proteome</keyword>
<evidence type="ECO:0000259" key="7">
    <source>
        <dbReference type="Pfam" id="PF07669"/>
    </source>
</evidence>
<evidence type="ECO:0000256" key="5">
    <source>
        <dbReference type="ARBA" id="ARBA00047942"/>
    </source>
</evidence>
<dbReference type="EC" id="2.1.1.72" evidence="1"/>
<feature type="compositionally biased region" description="Acidic residues" evidence="6">
    <location>
        <begin position="1412"/>
        <end position="1436"/>
    </location>
</feature>
<dbReference type="RefSeq" id="WP_248647322.1">
    <property type="nucleotide sequence ID" value="NZ_CP096574.1"/>
</dbReference>
<name>A0ABY4LJS7_9BACT</name>
<protein>
    <recommendedName>
        <fullName evidence="1">site-specific DNA-methyltransferase (adenine-specific)</fullName>
        <ecNumber evidence="1">2.1.1.72</ecNumber>
    </recommendedName>
</protein>
<dbReference type="Gene3D" id="3.40.50.150">
    <property type="entry name" value="Vaccinia Virus protein VP39"/>
    <property type="match status" value="1"/>
</dbReference>
<reference evidence="8" key="1">
    <citation type="submission" date="2022-04" db="EMBL/GenBank/DDBJ databases">
        <authorList>
            <person name="Liu G."/>
        </authorList>
    </citation>
    <scope>NUCLEOTIDE SEQUENCE</scope>
    <source>
        <strain evidence="8">RG22</strain>
    </source>
</reference>
<dbReference type="InterPro" id="IPR002052">
    <property type="entry name" value="DNA_methylase_N6_adenine_CS"/>
</dbReference>
<dbReference type="PRINTS" id="PR00507">
    <property type="entry name" value="N12N6MTFRASE"/>
</dbReference>
<dbReference type="InterPro" id="IPR011639">
    <property type="entry name" value="MethylTrfase_TaqI-like_dom"/>
</dbReference>
<sequence>MTSDAKSTLSTTIRSLRGRLLDDLLAGTESTYRLSIPIRDAGLDEAARIRRGRLEAWVAEQLRAQGSGKVKSPRSAEDFRREAEKQAAYTFLNRIVLLRLMEAPGPSGEPLRTPAVVTGGWESRAYKDFRQLAPGLVRGDATEGYDFLLQLVFEDLATELPGLYGPAGVAELIPIPAATLRHVVDALNVPELDSCWTDDMTLGWVYQYWNDPEREALDTKLNGGGKVEPHEIASKTQMFTERYMVDWLLQNSLGAMWLAICKKHGWVPEVEANGTLQALELRRVEWRVKRKSGEVELSALMPLYTDIEQHWAYYVPQSIPDDAVRHAPDTVRDLKLIDPAVGSGHFLVVALDLLVALYKEEARHRGEAGAECWSDRVIIERILGYNLHGIDLDPRAVQIAAAALWLKAREVAPDARPEHINLVASNLRLASLSDDDPALVELRREIERDTGIPTALTDTLVHALRGADHLGALLKIDHAVDEALYWDSHEVTRVVPTQGNIFSGFADEAGRNAIGREEARATLVERIEGFLSKHTSGDDLGLRLRGQQLAAGVRFVRMLREGTYDLVVANPPYQGTSKIAQMKYVEKVYPLGKADLYAAFLLRGLQLVRPGGVSSMLTMRNWMFIKQYEGLRKYLLETHALRAVGDFDRGAFEDIPDEVVSVAVSSFARDAHSDISIAMCPTARDDRSRDSARTLRKRAATLCQIGLYTFSPNALKAVAEWPLIYWWSRDFLQHYSTAPKIGGVSPARSGAQTSNDLRFLRRPWEPQSCKVEIVERTAPRIMGRAWAPYIPGAKGIRWIDPLTTIVRWEHEGLEVRVYNEFLYRSYTRTVKNEALYWEPGVAFSTIGSDFGGRLHRTRSIFGSKGASIFPGNENSCFSILCTLNSSRTRETVTALNPGIDFTSGDINRVPLLNVPDSVKIAKTLIDQFSQEEARRETSFAYKGVGPSPWRYAQKWAQVAVDRPEGALLPDYIEELDPSLPTDHLSFALGVALGRFGAQGEGILDPATADLTRSLPHGILFLDTTLDATDNRDGLGHPAAAPLHSAWAQHGAALRTKRELREWLAMDFFKDVHKGMYENRPIYWPLSSSDKTFVAWINIHRFNEQTLRVLLADHLLQPTLARLEGELNDLRAARDGADKKAARSAEKQFARIMRAKDELQAFIAAVEQCADLGAPPTDNKCLAREKDARYSPDPDDGVMINSAALWPILEPQWKDPKKWWKELATADGRKDCDWSHLAMRYWPSRVDKKCQTDPSLGVAHGCFWRYHPERAWAWELRLQDEIDADFRIKEAPYRPGGRDLGDTGDESYREAWLRDYPIKALTIIEKEAVRRMGRGTNRKPISEMHILETGLWSCHAADVWEMELRLSERQGSEVRLLAPDEAEARAAFEMKHPEKVEERQEFLANLVPHPELFEGDEEDTGDDDGLNDVEEDEEAES</sequence>
<organism evidence="8 9">
    <name type="scientific">Geomonas paludis</name>
    <dbReference type="NCBI Taxonomy" id="2740185"/>
    <lineage>
        <taxon>Bacteria</taxon>
        <taxon>Pseudomonadati</taxon>
        <taxon>Thermodesulfobacteriota</taxon>
        <taxon>Desulfuromonadia</taxon>
        <taxon>Geobacterales</taxon>
        <taxon>Geobacteraceae</taxon>
        <taxon>Geomonas</taxon>
    </lineage>
</organism>
<dbReference type="GO" id="GO:0009007">
    <property type="term" value="F:site-specific DNA-methyltransferase (adenine-specific) activity"/>
    <property type="evidence" value="ECO:0007669"/>
    <property type="project" value="UniProtKB-EC"/>
</dbReference>
<dbReference type="InterPro" id="IPR029063">
    <property type="entry name" value="SAM-dependent_MTases_sf"/>
</dbReference>
<evidence type="ECO:0000313" key="9">
    <source>
        <dbReference type="Proteomes" id="UP000831485"/>
    </source>
</evidence>
<dbReference type="SUPFAM" id="SSF53335">
    <property type="entry name" value="S-adenosyl-L-methionine-dependent methyltransferases"/>
    <property type="match status" value="1"/>
</dbReference>
<dbReference type="InterPro" id="IPR050953">
    <property type="entry name" value="N4_N6_ade-DNA_methylase"/>
</dbReference>
<comment type="catalytic activity">
    <reaction evidence="5">
        <text>a 2'-deoxyadenosine in DNA + S-adenosyl-L-methionine = an N(6)-methyl-2'-deoxyadenosine in DNA + S-adenosyl-L-homocysteine + H(+)</text>
        <dbReference type="Rhea" id="RHEA:15197"/>
        <dbReference type="Rhea" id="RHEA-COMP:12418"/>
        <dbReference type="Rhea" id="RHEA-COMP:12419"/>
        <dbReference type="ChEBI" id="CHEBI:15378"/>
        <dbReference type="ChEBI" id="CHEBI:57856"/>
        <dbReference type="ChEBI" id="CHEBI:59789"/>
        <dbReference type="ChEBI" id="CHEBI:90615"/>
        <dbReference type="ChEBI" id="CHEBI:90616"/>
        <dbReference type="EC" id="2.1.1.72"/>
    </reaction>
</comment>
<evidence type="ECO:0000256" key="4">
    <source>
        <dbReference type="ARBA" id="ARBA00022691"/>
    </source>
</evidence>
<proteinExistence type="predicted"/>
<keyword evidence="3 8" id="KW-0808">Transferase</keyword>
<dbReference type="Proteomes" id="UP000831485">
    <property type="component" value="Chromosome"/>
</dbReference>
<dbReference type="PROSITE" id="PS00092">
    <property type="entry name" value="N6_MTASE"/>
    <property type="match status" value="1"/>
</dbReference>
<dbReference type="NCBIfam" id="NF033455">
    <property type="entry name" value="BREX_6_MTaseX"/>
    <property type="match status" value="1"/>
</dbReference>
<keyword evidence="4" id="KW-0949">S-adenosyl-L-methionine</keyword>
<evidence type="ECO:0000256" key="3">
    <source>
        <dbReference type="ARBA" id="ARBA00022679"/>
    </source>
</evidence>
<keyword evidence="2 8" id="KW-0489">Methyltransferase</keyword>
<dbReference type="PANTHER" id="PTHR33841">
    <property type="entry name" value="DNA METHYLTRANSFERASE YEEA-RELATED"/>
    <property type="match status" value="1"/>
</dbReference>
<evidence type="ECO:0000256" key="1">
    <source>
        <dbReference type="ARBA" id="ARBA00011900"/>
    </source>
</evidence>